<dbReference type="SUPFAM" id="SSF47384">
    <property type="entry name" value="Homodimeric domain of signal transducing histidine kinase"/>
    <property type="match status" value="1"/>
</dbReference>
<accession>A0ABU5DNU1</accession>
<evidence type="ECO:0000256" key="7">
    <source>
        <dbReference type="SAM" id="Phobius"/>
    </source>
</evidence>
<evidence type="ECO:0000313" key="9">
    <source>
        <dbReference type="EMBL" id="MDY0747985.1"/>
    </source>
</evidence>
<keyword evidence="5" id="KW-0418">Kinase</keyword>
<dbReference type="SMART" id="SM00388">
    <property type="entry name" value="HisKA"/>
    <property type="match status" value="1"/>
</dbReference>
<dbReference type="EMBL" id="JAXCLA010000009">
    <property type="protein sequence ID" value="MDY0747985.1"/>
    <property type="molecule type" value="Genomic_DNA"/>
</dbReference>
<feature type="transmembrane region" description="Helical" evidence="7">
    <location>
        <begin position="286"/>
        <end position="307"/>
    </location>
</feature>
<dbReference type="InterPro" id="IPR003661">
    <property type="entry name" value="HisK_dim/P_dom"/>
</dbReference>
<dbReference type="PROSITE" id="PS50109">
    <property type="entry name" value="HIS_KIN"/>
    <property type="match status" value="1"/>
</dbReference>
<dbReference type="Pfam" id="PF00512">
    <property type="entry name" value="HisKA"/>
    <property type="match status" value="1"/>
</dbReference>
<dbReference type="Pfam" id="PF02518">
    <property type="entry name" value="HATPase_c"/>
    <property type="match status" value="1"/>
</dbReference>
<gene>
    <name evidence="9" type="ORF">SNE35_26015</name>
</gene>
<evidence type="ECO:0000256" key="6">
    <source>
        <dbReference type="ARBA" id="ARBA00023012"/>
    </source>
</evidence>
<dbReference type="InterPro" id="IPR003594">
    <property type="entry name" value="HATPase_dom"/>
</dbReference>
<keyword evidence="4" id="KW-0808">Transferase</keyword>
<dbReference type="PANTHER" id="PTHR43711">
    <property type="entry name" value="TWO-COMPONENT HISTIDINE KINASE"/>
    <property type="match status" value="1"/>
</dbReference>
<evidence type="ECO:0000256" key="4">
    <source>
        <dbReference type="ARBA" id="ARBA00022679"/>
    </source>
</evidence>
<keyword evidence="3" id="KW-0597">Phosphoprotein</keyword>
<dbReference type="RefSeq" id="WP_320425953.1">
    <property type="nucleotide sequence ID" value="NZ_JAXCLA010000009.1"/>
</dbReference>
<name>A0ABU5DNU1_9BURK</name>
<comment type="catalytic activity">
    <reaction evidence="1">
        <text>ATP + protein L-histidine = ADP + protein N-phospho-L-histidine.</text>
        <dbReference type="EC" id="2.7.13.3"/>
    </reaction>
</comment>
<keyword evidence="7" id="KW-1133">Transmembrane helix</keyword>
<dbReference type="Pfam" id="PF00497">
    <property type="entry name" value="SBP_bac_3"/>
    <property type="match status" value="1"/>
</dbReference>
<dbReference type="Proteomes" id="UP001285263">
    <property type="component" value="Unassembled WGS sequence"/>
</dbReference>
<sequence length="577" mass="63908">MAVARSLVALFFRRYRSARWMPGVVLGLVLLGATAQDVGLTPEERAWVAEHPVVRVASSRSYGPFTFVDETGELRGLSIDYVERLRALTGLKLEMAPPMAFADSIKALQDGRLDMMMSLRETAERREFMSFTRPYISVPAVLLRRRTDESRPVRELGELQPGEKVSVSQNYAVGPFLAERFPENPQTIEADDRSLLRRLAGGEISAGVVDMAGATYLMRTEGIGNVRVVADVGFAYDMGIGYRRDWPILGRILQKGLDRIGPEERQTIADRWIAVMRPPGTLSRRALVIGSAVLALAVATLTLMFVWNRTLRRQVIAHTEQLRHELAERRRLQDADHARALAELANKSKTEFMSQASHELRTPLNAVLGFSQLLSSDPARPMDETQRERVSRIQDAARHLLVLIEDMMSFSRLESGSLAVEPRPTDAVPVVRRCVELAEPAAAEAGLSLSFEPPPNLPLVMADPVRLEQVMHNLLSNAVKYNSRGGWVRVRAWTRGPERFCIEVADGGLGLSAEQQAQLFQPFNRLGRSAMEGTGIGLVICKQLMERMGGTISVSSEAGEGSRFTVELRVAPATGET</sequence>
<evidence type="ECO:0000313" key="10">
    <source>
        <dbReference type="Proteomes" id="UP001285263"/>
    </source>
</evidence>
<dbReference type="InterPro" id="IPR001638">
    <property type="entry name" value="Solute-binding_3/MltF_N"/>
</dbReference>
<keyword evidence="7" id="KW-0812">Transmembrane</keyword>
<keyword evidence="6" id="KW-0902">Two-component regulatory system</keyword>
<keyword evidence="7" id="KW-0472">Membrane</keyword>
<reference evidence="9 10" key="1">
    <citation type="submission" date="2023-11" db="EMBL/GenBank/DDBJ databases">
        <title>Paucibacter sp. nov., isolated from fresh soil in Korea.</title>
        <authorList>
            <person name="Le N.T.T."/>
        </authorList>
    </citation>
    <scope>NUCLEOTIDE SEQUENCE [LARGE SCALE GENOMIC DNA]</scope>
    <source>
        <strain evidence="9 10">R3-3</strain>
    </source>
</reference>
<dbReference type="CDD" id="cd01007">
    <property type="entry name" value="PBP2_BvgS_HisK_like"/>
    <property type="match status" value="1"/>
</dbReference>
<proteinExistence type="predicted"/>
<organism evidence="9 10">
    <name type="scientific">Roseateles agri</name>
    <dbReference type="NCBI Taxonomy" id="3098619"/>
    <lineage>
        <taxon>Bacteria</taxon>
        <taxon>Pseudomonadati</taxon>
        <taxon>Pseudomonadota</taxon>
        <taxon>Betaproteobacteria</taxon>
        <taxon>Burkholderiales</taxon>
        <taxon>Sphaerotilaceae</taxon>
        <taxon>Roseateles</taxon>
    </lineage>
</organism>
<dbReference type="Gene3D" id="3.40.190.10">
    <property type="entry name" value="Periplasmic binding protein-like II"/>
    <property type="match status" value="2"/>
</dbReference>
<dbReference type="PANTHER" id="PTHR43711:SF26">
    <property type="entry name" value="SENSOR HISTIDINE KINASE RCSC"/>
    <property type="match status" value="1"/>
</dbReference>
<dbReference type="InterPro" id="IPR036890">
    <property type="entry name" value="HATPase_C_sf"/>
</dbReference>
<dbReference type="CDD" id="cd00082">
    <property type="entry name" value="HisKA"/>
    <property type="match status" value="1"/>
</dbReference>
<dbReference type="SMART" id="SM00062">
    <property type="entry name" value="PBPb"/>
    <property type="match status" value="1"/>
</dbReference>
<dbReference type="EC" id="2.7.13.3" evidence="2"/>
<dbReference type="InterPro" id="IPR005467">
    <property type="entry name" value="His_kinase_dom"/>
</dbReference>
<dbReference type="SUPFAM" id="SSF53850">
    <property type="entry name" value="Periplasmic binding protein-like II"/>
    <property type="match status" value="1"/>
</dbReference>
<protein>
    <recommendedName>
        <fullName evidence="2">histidine kinase</fullName>
        <ecNumber evidence="2">2.7.13.3</ecNumber>
    </recommendedName>
</protein>
<dbReference type="Gene3D" id="3.30.565.10">
    <property type="entry name" value="Histidine kinase-like ATPase, C-terminal domain"/>
    <property type="match status" value="1"/>
</dbReference>
<evidence type="ECO:0000256" key="1">
    <source>
        <dbReference type="ARBA" id="ARBA00000085"/>
    </source>
</evidence>
<comment type="caution">
    <text evidence="9">The sequence shown here is derived from an EMBL/GenBank/DDBJ whole genome shotgun (WGS) entry which is preliminary data.</text>
</comment>
<evidence type="ECO:0000256" key="5">
    <source>
        <dbReference type="ARBA" id="ARBA00022777"/>
    </source>
</evidence>
<dbReference type="InterPro" id="IPR050736">
    <property type="entry name" value="Sensor_HK_Regulatory"/>
</dbReference>
<dbReference type="Gene3D" id="1.10.287.130">
    <property type="match status" value="1"/>
</dbReference>
<dbReference type="SMART" id="SM00387">
    <property type="entry name" value="HATPase_c"/>
    <property type="match status" value="1"/>
</dbReference>
<evidence type="ECO:0000259" key="8">
    <source>
        <dbReference type="PROSITE" id="PS50109"/>
    </source>
</evidence>
<evidence type="ECO:0000256" key="2">
    <source>
        <dbReference type="ARBA" id="ARBA00012438"/>
    </source>
</evidence>
<dbReference type="InterPro" id="IPR036097">
    <property type="entry name" value="HisK_dim/P_sf"/>
</dbReference>
<dbReference type="CDD" id="cd16922">
    <property type="entry name" value="HATPase_EvgS-ArcB-TorS-like"/>
    <property type="match status" value="1"/>
</dbReference>
<evidence type="ECO:0000256" key="3">
    <source>
        <dbReference type="ARBA" id="ARBA00022553"/>
    </source>
</evidence>
<dbReference type="InterPro" id="IPR004358">
    <property type="entry name" value="Sig_transdc_His_kin-like_C"/>
</dbReference>
<feature type="domain" description="Histidine kinase" evidence="8">
    <location>
        <begin position="355"/>
        <end position="572"/>
    </location>
</feature>
<dbReference type="SUPFAM" id="SSF55874">
    <property type="entry name" value="ATPase domain of HSP90 chaperone/DNA topoisomerase II/histidine kinase"/>
    <property type="match status" value="1"/>
</dbReference>
<dbReference type="PRINTS" id="PR00344">
    <property type="entry name" value="BCTRLSENSOR"/>
</dbReference>
<keyword evidence="10" id="KW-1185">Reference proteome</keyword>